<feature type="transmembrane region" description="Helical" evidence="8">
    <location>
        <begin position="445"/>
        <end position="465"/>
    </location>
</feature>
<evidence type="ECO:0000256" key="3">
    <source>
        <dbReference type="ARBA" id="ARBA00022448"/>
    </source>
</evidence>
<dbReference type="NCBIfam" id="TIGR00879">
    <property type="entry name" value="SP"/>
    <property type="match status" value="1"/>
</dbReference>
<dbReference type="Gene3D" id="1.20.1250.20">
    <property type="entry name" value="MFS general substrate transporter like domains"/>
    <property type="match status" value="1"/>
</dbReference>
<comment type="similarity">
    <text evidence="2 7">Belongs to the major facilitator superfamily. Sugar transporter (TC 2.A.1.1) family.</text>
</comment>
<dbReference type="GO" id="GO:0016020">
    <property type="term" value="C:membrane"/>
    <property type="evidence" value="ECO:0007669"/>
    <property type="project" value="UniProtKB-SubCell"/>
</dbReference>
<evidence type="ECO:0000256" key="1">
    <source>
        <dbReference type="ARBA" id="ARBA00004141"/>
    </source>
</evidence>
<keyword evidence="5 8" id="KW-1133">Transmembrane helix</keyword>
<dbReference type="EMBL" id="MCFE01000291">
    <property type="protein sequence ID" value="ORX92107.1"/>
    <property type="molecule type" value="Genomic_DNA"/>
</dbReference>
<feature type="transmembrane region" description="Helical" evidence="8">
    <location>
        <begin position="123"/>
        <end position="141"/>
    </location>
</feature>
<dbReference type="AlphaFoldDB" id="A0A1Y1Y267"/>
<dbReference type="PRINTS" id="PR00171">
    <property type="entry name" value="SUGRTRNSPORT"/>
</dbReference>
<name>A0A1Y1Y267_9FUNG</name>
<evidence type="ECO:0000313" key="10">
    <source>
        <dbReference type="EMBL" id="ORX92107.1"/>
    </source>
</evidence>
<dbReference type="InterPro" id="IPR003663">
    <property type="entry name" value="Sugar/inositol_transpt"/>
</dbReference>
<proteinExistence type="inferred from homology"/>
<organism evidence="10 11">
    <name type="scientific">Basidiobolus meristosporus CBS 931.73</name>
    <dbReference type="NCBI Taxonomy" id="1314790"/>
    <lineage>
        <taxon>Eukaryota</taxon>
        <taxon>Fungi</taxon>
        <taxon>Fungi incertae sedis</taxon>
        <taxon>Zoopagomycota</taxon>
        <taxon>Entomophthoromycotina</taxon>
        <taxon>Basidiobolomycetes</taxon>
        <taxon>Basidiobolales</taxon>
        <taxon>Basidiobolaceae</taxon>
        <taxon>Basidiobolus</taxon>
    </lineage>
</organism>
<reference evidence="10 11" key="1">
    <citation type="submission" date="2016-07" db="EMBL/GenBank/DDBJ databases">
        <title>Pervasive Adenine N6-methylation of Active Genes in Fungi.</title>
        <authorList>
            <consortium name="DOE Joint Genome Institute"/>
            <person name="Mondo S.J."/>
            <person name="Dannebaum R.O."/>
            <person name="Kuo R.C."/>
            <person name="Labutti K."/>
            <person name="Haridas S."/>
            <person name="Kuo A."/>
            <person name="Salamov A."/>
            <person name="Ahrendt S.R."/>
            <person name="Lipzen A."/>
            <person name="Sullivan W."/>
            <person name="Andreopoulos W.B."/>
            <person name="Clum A."/>
            <person name="Lindquist E."/>
            <person name="Daum C."/>
            <person name="Ramamoorthy G.K."/>
            <person name="Gryganskyi A."/>
            <person name="Culley D."/>
            <person name="Magnuson J.K."/>
            <person name="James T.Y."/>
            <person name="O'Malley M.A."/>
            <person name="Stajich J.E."/>
            <person name="Spatafora J.W."/>
            <person name="Visel A."/>
            <person name="Grigoriev I.V."/>
        </authorList>
    </citation>
    <scope>NUCLEOTIDE SEQUENCE [LARGE SCALE GENOMIC DNA]</scope>
    <source>
        <strain evidence="10 11">CBS 931.73</strain>
    </source>
</reference>
<dbReference type="InterPro" id="IPR020846">
    <property type="entry name" value="MFS_dom"/>
</dbReference>
<feature type="transmembrane region" description="Helical" evidence="8">
    <location>
        <begin position="418"/>
        <end position="439"/>
    </location>
</feature>
<keyword evidence="3 7" id="KW-0813">Transport</keyword>
<dbReference type="Pfam" id="PF00083">
    <property type="entry name" value="Sugar_tr"/>
    <property type="match status" value="1"/>
</dbReference>
<dbReference type="PANTHER" id="PTHR23503">
    <property type="entry name" value="SOLUTE CARRIER FAMILY 2"/>
    <property type="match status" value="1"/>
</dbReference>
<dbReference type="OrthoDB" id="4540492at2759"/>
<feature type="transmembrane region" description="Helical" evidence="8">
    <location>
        <begin position="181"/>
        <end position="202"/>
    </location>
</feature>
<dbReference type="SUPFAM" id="SSF103473">
    <property type="entry name" value="MFS general substrate transporter"/>
    <property type="match status" value="1"/>
</dbReference>
<dbReference type="GO" id="GO:0015149">
    <property type="term" value="F:hexose transmembrane transporter activity"/>
    <property type="evidence" value="ECO:0007669"/>
    <property type="project" value="TreeGrafter"/>
</dbReference>
<evidence type="ECO:0000256" key="5">
    <source>
        <dbReference type="ARBA" id="ARBA00022989"/>
    </source>
</evidence>
<evidence type="ECO:0000256" key="4">
    <source>
        <dbReference type="ARBA" id="ARBA00022692"/>
    </source>
</evidence>
<feature type="transmembrane region" description="Helical" evidence="8">
    <location>
        <begin position="92"/>
        <end position="111"/>
    </location>
</feature>
<protein>
    <submittedName>
        <fullName evidence="10">Sugar transporter</fullName>
    </submittedName>
</protein>
<evidence type="ECO:0000256" key="8">
    <source>
        <dbReference type="SAM" id="Phobius"/>
    </source>
</evidence>
<dbReference type="PROSITE" id="PS50850">
    <property type="entry name" value="MFS"/>
    <property type="match status" value="1"/>
</dbReference>
<evidence type="ECO:0000313" key="11">
    <source>
        <dbReference type="Proteomes" id="UP000193498"/>
    </source>
</evidence>
<evidence type="ECO:0000259" key="9">
    <source>
        <dbReference type="PROSITE" id="PS50850"/>
    </source>
</evidence>
<dbReference type="InParanoid" id="A0A1Y1Y267"/>
<keyword evidence="4 8" id="KW-0812">Transmembrane</keyword>
<comment type="subcellular location">
    <subcellularLocation>
        <location evidence="1">Membrane</location>
        <topology evidence="1">Multi-pass membrane protein</topology>
    </subcellularLocation>
</comment>
<evidence type="ECO:0000256" key="6">
    <source>
        <dbReference type="ARBA" id="ARBA00023136"/>
    </source>
</evidence>
<dbReference type="InterPro" id="IPR036259">
    <property type="entry name" value="MFS_trans_sf"/>
</dbReference>
<feature type="transmembrane region" description="Helical" evidence="8">
    <location>
        <begin position="356"/>
        <end position="378"/>
    </location>
</feature>
<evidence type="ECO:0000256" key="2">
    <source>
        <dbReference type="ARBA" id="ARBA00010992"/>
    </source>
</evidence>
<sequence length="484" mass="52547">MSTDGVHSVAEGSLNNEVSPLIAKATYSNAVENLTPYALFVAGSLALGSFQFGYHIGELNTPQDVISCISVPKNPEAVFSLPPCIPMSETQFAFAASIFIVGGLIGNLVAADLTSYFGRKKTLVYNTAFHIVGTLLLGLSYDILSLYTGRFLVGIGCGISIVVVPVYLIEIAPSSYRGLFGVFHQIGVVGGILVSQILGLFFSNVPGWRFILSFCLIISAIQLVTFPFIVCSPRHLFTLPNGAEAARAALSKLRGTDDIEHILADWEKEDSRVETGKVSFYQIFTQSTYVRPLQILFLVHFTQQFSGINSVMNYSTPILRASFPETAKYITVLINVGNFVLTLLSGYIIERIPRRQLFFISTALTGLSCATLSFALYFNYNYLAVVAIISVVASFAVGLGPLPFIIPMEIFNTQAAATASSLGLIANNAGSFIVVSIFFTLQNWFGSGAFLVFAVYLLFAFIVSYKILPETKGKSPEAIASEWL</sequence>
<accession>A0A1Y1Y267</accession>
<comment type="caution">
    <text evidence="10">The sequence shown here is derived from an EMBL/GenBank/DDBJ whole genome shotgun (WGS) entry which is preliminary data.</text>
</comment>
<dbReference type="PANTHER" id="PTHR23503:SF8">
    <property type="entry name" value="FACILITATED GLUCOSE TRANSPORTER PROTEIN 1"/>
    <property type="match status" value="1"/>
</dbReference>
<dbReference type="Proteomes" id="UP000193498">
    <property type="component" value="Unassembled WGS sequence"/>
</dbReference>
<dbReference type="InterPro" id="IPR005829">
    <property type="entry name" value="Sugar_transporter_CS"/>
</dbReference>
<feature type="transmembrane region" description="Helical" evidence="8">
    <location>
        <begin position="147"/>
        <end position="169"/>
    </location>
</feature>
<feature type="transmembrane region" description="Helical" evidence="8">
    <location>
        <begin position="208"/>
        <end position="230"/>
    </location>
</feature>
<dbReference type="PROSITE" id="PS00217">
    <property type="entry name" value="SUGAR_TRANSPORT_2"/>
    <property type="match status" value="1"/>
</dbReference>
<keyword evidence="11" id="KW-1185">Reference proteome</keyword>
<feature type="domain" description="Major facilitator superfamily (MFS) profile" evidence="9">
    <location>
        <begin position="41"/>
        <end position="472"/>
    </location>
</feature>
<dbReference type="InterPro" id="IPR005828">
    <property type="entry name" value="MFS_sugar_transport-like"/>
</dbReference>
<evidence type="ECO:0000256" key="7">
    <source>
        <dbReference type="RuleBase" id="RU003346"/>
    </source>
</evidence>
<keyword evidence="6 8" id="KW-0472">Membrane</keyword>
<dbReference type="InterPro" id="IPR045263">
    <property type="entry name" value="GLUT"/>
</dbReference>
<dbReference type="STRING" id="1314790.A0A1Y1Y267"/>
<feature type="transmembrane region" description="Helical" evidence="8">
    <location>
        <begin position="384"/>
        <end position="406"/>
    </location>
</feature>
<keyword evidence="10" id="KW-0762">Sugar transport</keyword>
<gene>
    <name evidence="10" type="ORF">K493DRAFT_263796</name>
</gene>